<sequence length="858" mass="94001">MAPETRSRGAPPSSRVYHSTPSLQQVQFPSRRKKVRTYGRQPRDHLATVTLRQQTLTQIDFVSSFETDEDDDGVVSLTESEAETARYRGEKERRNPQVDGGELDQQEEDADEDSFHVKIRRRRRPEAAPERKRKRRRTLGDETNDKNAGKPNVGEGKEKEWRRRTMGDHSAHPSSSIYHTQTLTQLLGHRSVIADSDDELDIDIDPDIDLGAVSEKDDDEDGFLHWLGDSGSPSVRNNQVDNVESPPSREESVIPQTPAKRTTTLRFDLPPSGGLGSPSTLRVDRYGPADKQHSPRPRRITSSPVESSVALTGVPRPREPVALARPVPALAIQDSFATTASLGTTDARKSPSSSTPVTPSGMPHPQPEENLEPTRPPASPMASSPTRTRTSPKKLTANGRSEIPDSDDDDFDFVRDDDDEANDGDFAGAETQLVLSELASTKDIDQAAPRLSALPPSSLRLEVVDSAPTAPSPLLPELPPLPPPNAHSYPPKPIRQPLHNPLSPHNPSQPFESQRVALSILQSLPPHTPRSDIILPLSPSQLDVLVTGHAVHVQLPFKIPLQVVRFWLLDDIARQLRYMACIDYSAAHLTRPLAPFSYPLAQIYELNNPVDEEDMRDEGWLHGPIAKYVYLPPAVIGQLLWNLRHELFAADDDKEDAAEDDNQVVPDGPSRETLCLPLAGTPSGTMTISQEVTAQIRSDIAHSTQFIPSTADQTRHDDEGASTPSRPRSSPATKPPRQSSSLDRAPQEHANLSFSQATTASRSPTPESPQLCPTRREPPVAAAAAPSQQTPQLHNSGSSLAFLDQSASLLTIPPGSSSLPASQLLTKSQLLSDSLTRDVNPPELPRVIWDSEDDDAPP</sequence>
<keyword evidence="3" id="KW-1185">Reference proteome</keyword>
<proteinExistence type="predicted"/>
<name>A0A151GU51_DRECN</name>
<evidence type="ECO:0000256" key="1">
    <source>
        <dbReference type="SAM" id="MobiDB-lite"/>
    </source>
</evidence>
<feature type="compositionally biased region" description="Acidic residues" evidence="1">
    <location>
        <begin position="101"/>
        <end position="112"/>
    </location>
</feature>
<feature type="region of interest" description="Disordered" evidence="1">
    <location>
        <begin position="210"/>
        <end position="320"/>
    </location>
</feature>
<feature type="region of interest" description="Disordered" evidence="1">
    <location>
        <begin position="339"/>
        <end position="425"/>
    </location>
</feature>
<feature type="compositionally biased region" description="Polar residues" evidence="1">
    <location>
        <begin position="786"/>
        <end position="796"/>
    </location>
</feature>
<feature type="region of interest" description="Disordered" evidence="1">
    <location>
        <begin position="65"/>
        <end position="177"/>
    </location>
</feature>
<feature type="compositionally biased region" description="Basic and acidic residues" evidence="1">
    <location>
        <begin position="83"/>
        <end position="96"/>
    </location>
</feature>
<dbReference type="Proteomes" id="UP000076580">
    <property type="component" value="Chromosome 01"/>
</dbReference>
<feature type="region of interest" description="Disordered" evidence="1">
    <location>
        <begin position="652"/>
        <end position="682"/>
    </location>
</feature>
<feature type="compositionally biased region" description="Low complexity" evidence="1">
    <location>
        <begin position="721"/>
        <end position="737"/>
    </location>
</feature>
<feature type="compositionally biased region" description="Polar residues" evidence="1">
    <location>
        <begin position="231"/>
        <end position="242"/>
    </location>
</feature>
<feature type="compositionally biased region" description="Pro residues" evidence="1">
    <location>
        <begin position="471"/>
        <end position="494"/>
    </location>
</feature>
<feature type="compositionally biased region" description="Acidic residues" evidence="1">
    <location>
        <begin position="404"/>
        <end position="423"/>
    </location>
</feature>
<feature type="region of interest" description="Disordered" evidence="1">
    <location>
        <begin position="471"/>
        <end position="510"/>
    </location>
</feature>
<feature type="compositionally biased region" description="Polar residues" evidence="1">
    <location>
        <begin position="750"/>
        <end position="765"/>
    </location>
</feature>
<dbReference type="STRING" id="98403.A0A151GU51"/>
<protein>
    <submittedName>
        <fullName evidence="2">Uncharacterized protein</fullName>
    </submittedName>
</protein>
<dbReference type="InParanoid" id="A0A151GU51"/>
<dbReference type="AlphaFoldDB" id="A0A151GU51"/>
<dbReference type="GeneID" id="63714425"/>
<feature type="compositionally biased region" description="Basic and acidic residues" evidence="1">
    <location>
        <begin position="138"/>
        <end position="148"/>
    </location>
</feature>
<feature type="compositionally biased region" description="Polar residues" evidence="1">
    <location>
        <begin position="300"/>
        <end position="310"/>
    </location>
</feature>
<organism evidence="2 3">
    <name type="scientific">Drechmeria coniospora</name>
    <name type="common">Nematophagous fungus</name>
    <name type="synonym">Meria coniospora</name>
    <dbReference type="NCBI Taxonomy" id="98403"/>
    <lineage>
        <taxon>Eukaryota</taxon>
        <taxon>Fungi</taxon>
        <taxon>Dikarya</taxon>
        <taxon>Ascomycota</taxon>
        <taxon>Pezizomycotina</taxon>
        <taxon>Sordariomycetes</taxon>
        <taxon>Hypocreomycetidae</taxon>
        <taxon>Hypocreales</taxon>
        <taxon>Ophiocordycipitaceae</taxon>
        <taxon>Drechmeria</taxon>
    </lineage>
</organism>
<dbReference type="EMBL" id="LAYC01000001">
    <property type="protein sequence ID" value="KYK60644.1"/>
    <property type="molecule type" value="Genomic_DNA"/>
</dbReference>
<evidence type="ECO:0000313" key="2">
    <source>
        <dbReference type="EMBL" id="KYK60644.1"/>
    </source>
</evidence>
<gene>
    <name evidence="2" type="ORF">DCS_01782</name>
</gene>
<comment type="caution">
    <text evidence="2">The sequence shown here is derived from an EMBL/GenBank/DDBJ whole genome shotgun (WGS) entry which is preliminary data.</text>
</comment>
<feature type="compositionally biased region" description="Basic and acidic residues" evidence="1">
    <location>
        <begin position="282"/>
        <end position="293"/>
    </location>
</feature>
<dbReference type="RefSeq" id="XP_040659996.1">
    <property type="nucleotide sequence ID" value="XM_040799113.1"/>
</dbReference>
<feature type="compositionally biased region" description="Polar residues" evidence="1">
    <location>
        <begin position="16"/>
        <end position="28"/>
    </location>
</feature>
<feature type="compositionally biased region" description="Acidic residues" evidence="1">
    <location>
        <begin position="652"/>
        <end position="662"/>
    </location>
</feature>
<reference evidence="2 3" key="1">
    <citation type="journal article" date="2016" name="Sci. Rep.">
        <title>Insights into Adaptations to a Near-Obligate Nematode Endoparasitic Lifestyle from the Finished Genome of Drechmeria coniospora.</title>
        <authorList>
            <person name="Zhang L."/>
            <person name="Zhou Z."/>
            <person name="Guo Q."/>
            <person name="Fokkens L."/>
            <person name="Miskei M."/>
            <person name="Pocsi I."/>
            <person name="Zhang W."/>
            <person name="Chen M."/>
            <person name="Wang L."/>
            <person name="Sun Y."/>
            <person name="Donzelli B.G."/>
            <person name="Gibson D.M."/>
            <person name="Nelson D.R."/>
            <person name="Luo J.G."/>
            <person name="Rep M."/>
            <person name="Liu H."/>
            <person name="Yang S."/>
            <person name="Wang J."/>
            <person name="Krasnoff S.B."/>
            <person name="Xu Y."/>
            <person name="Molnar I."/>
            <person name="Lin M."/>
        </authorList>
    </citation>
    <scope>NUCLEOTIDE SEQUENCE [LARGE SCALE GENOMIC DNA]</scope>
    <source>
        <strain evidence="2 3">ARSEF 6962</strain>
    </source>
</reference>
<feature type="region of interest" description="Disordered" evidence="1">
    <location>
        <begin position="831"/>
        <end position="858"/>
    </location>
</feature>
<feature type="region of interest" description="Disordered" evidence="1">
    <location>
        <begin position="706"/>
        <end position="796"/>
    </location>
</feature>
<accession>A0A151GU51</accession>
<feature type="compositionally biased region" description="Basic and acidic residues" evidence="1">
    <location>
        <begin position="155"/>
        <end position="171"/>
    </location>
</feature>
<feature type="compositionally biased region" description="Low complexity" evidence="1">
    <location>
        <begin position="350"/>
        <end position="360"/>
    </location>
</feature>
<evidence type="ECO:0000313" key="3">
    <source>
        <dbReference type="Proteomes" id="UP000076580"/>
    </source>
</evidence>
<feature type="region of interest" description="Disordered" evidence="1">
    <location>
        <begin position="1"/>
        <end position="46"/>
    </location>
</feature>